<dbReference type="AlphaFoldDB" id="A0A644XY27"/>
<sequence length="68" mass="7447">MTVAGAEPERAAKKAQARTNATAMPPRTRPTRMLANLTIRREIPPFVIRLPASTKNAMAMMDTLSRPA</sequence>
<dbReference type="EMBL" id="VSSQ01003435">
    <property type="protein sequence ID" value="MPM20688.1"/>
    <property type="molecule type" value="Genomic_DNA"/>
</dbReference>
<evidence type="ECO:0000256" key="1">
    <source>
        <dbReference type="SAM" id="MobiDB-lite"/>
    </source>
</evidence>
<reference evidence="2" key="1">
    <citation type="submission" date="2019-08" db="EMBL/GenBank/DDBJ databases">
        <authorList>
            <person name="Kucharzyk K."/>
            <person name="Murdoch R.W."/>
            <person name="Higgins S."/>
            <person name="Loffler F."/>
        </authorList>
    </citation>
    <scope>NUCLEOTIDE SEQUENCE</scope>
</reference>
<gene>
    <name evidence="2" type="ORF">SDC9_67124</name>
</gene>
<accession>A0A644XY27</accession>
<organism evidence="2">
    <name type="scientific">bioreactor metagenome</name>
    <dbReference type="NCBI Taxonomy" id="1076179"/>
    <lineage>
        <taxon>unclassified sequences</taxon>
        <taxon>metagenomes</taxon>
        <taxon>ecological metagenomes</taxon>
    </lineage>
</organism>
<name>A0A644XY27_9ZZZZ</name>
<feature type="region of interest" description="Disordered" evidence="1">
    <location>
        <begin position="1"/>
        <end position="30"/>
    </location>
</feature>
<comment type="caution">
    <text evidence="2">The sequence shown here is derived from an EMBL/GenBank/DDBJ whole genome shotgun (WGS) entry which is preliminary data.</text>
</comment>
<protein>
    <submittedName>
        <fullName evidence="2">Uncharacterized protein</fullName>
    </submittedName>
</protein>
<dbReference type="AntiFam" id="ANF00246">
    <property type="entry name" value="Shadow ORF (opposite dctM)"/>
</dbReference>
<evidence type="ECO:0000313" key="2">
    <source>
        <dbReference type="EMBL" id="MPM20688.1"/>
    </source>
</evidence>
<proteinExistence type="predicted"/>